<feature type="transmembrane region" description="Helical" evidence="1">
    <location>
        <begin position="107"/>
        <end position="124"/>
    </location>
</feature>
<keyword evidence="1" id="KW-0812">Transmembrane</keyword>
<keyword evidence="1" id="KW-0472">Membrane</keyword>
<dbReference type="InterPro" id="IPR016795">
    <property type="entry name" value="UCP021697"/>
</dbReference>
<dbReference type="InterPro" id="IPR051791">
    <property type="entry name" value="Pra-immunoreactive"/>
</dbReference>
<protein>
    <submittedName>
        <fullName evidence="2">RDD family protein</fullName>
    </submittedName>
</protein>
<dbReference type="RefSeq" id="WP_133753324.1">
    <property type="nucleotide sequence ID" value="NZ_CP171129.1"/>
</dbReference>
<dbReference type="PANTHER" id="PTHR36115:SF6">
    <property type="entry name" value="PROLINE-RICH ANTIGEN HOMOLOG"/>
    <property type="match status" value="1"/>
</dbReference>
<dbReference type="AlphaFoldDB" id="A0A4R7J875"/>
<sequence>MNAQATPKPEQWPGQQLGLPESGTGALASWGQRIAALIMDWATCTLLAFAVLGSEVIYGQGWERFAVLITFFLESAVLSALAGGSFGQLLARIAVIRLDGEQLGWRAVPRALLVSLALPALIIGPHRRGLQDLLCDTVVVRRR</sequence>
<dbReference type="EMBL" id="SOAW01000001">
    <property type="protein sequence ID" value="TDT32717.1"/>
    <property type="molecule type" value="Genomic_DNA"/>
</dbReference>
<evidence type="ECO:0000313" key="2">
    <source>
        <dbReference type="EMBL" id="TDT32717.1"/>
    </source>
</evidence>
<reference evidence="2 3" key="1">
    <citation type="submission" date="2019-03" db="EMBL/GenBank/DDBJ databases">
        <title>Genomic Encyclopedia of Archaeal and Bacterial Type Strains, Phase II (KMG-II): from individual species to whole genera.</title>
        <authorList>
            <person name="Goeker M."/>
        </authorList>
    </citation>
    <scope>NUCLEOTIDE SEQUENCE [LARGE SCALE GENOMIC DNA]</scope>
    <source>
        <strain evidence="2 3">DSM 24323</strain>
    </source>
</reference>
<accession>A0A4R7J875</accession>
<evidence type="ECO:0000313" key="3">
    <source>
        <dbReference type="Proteomes" id="UP000295371"/>
    </source>
</evidence>
<organism evidence="2 3">
    <name type="scientific">Naumannella halotolerans</name>
    <dbReference type="NCBI Taxonomy" id="993414"/>
    <lineage>
        <taxon>Bacteria</taxon>
        <taxon>Bacillati</taxon>
        <taxon>Actinomycetota</taxon>
        <taxon>Actinomycetes</taxon>
        <taxon>Propionibacteriales</taxon>
        <taxon>Propionibacteriaceae</taxon>
        <taxon>Naumannella</taxon>
    </lineage>
</organism>
<keyword evidence="1" id="KW-1133">Transmembrane helix</keyword>
<feature type="transmembrane region" description="Helical" evidence="1">
    <location>
        <begin position="34"/>
        <end position="53"/>
    </location>
</feature>
<dbReference type="PIRSF" id="PIRSF021697">
    <property type="entry name" value="UCP021697"/>
    <property type="match status" value="1"/>
</dbReference>
<dbReference type="PANTHER" id="PTHR36115">
    <property type="entry name" value="PROLINE-RICH ANTIGEN HOMOLOG-RELATED"/>
    <property type="match status" value="1"/>
</dbReference>
<keyword evidence="3" id="KW-1185">Reference proteome</keyword>
<comment type="caution">
    <text evidence="2">The sequence shown here is derived from an EMBL/GenBank/DDBJ whole genome shotgun (WGS) entry which is preliminary data.</text>
</comment>
<feature type="transmembrane region" description="Helical" evidence="1">
    <location>
        <begin position="65"/>
        <end position="87"/>
    </location>
</feature>
<evidence type="ECO:0000256" key="1">
    <source>
        <dbReference type="SAM" id="Phobius"/>
    </source>
</evidence>
<proteinExistence type="predicted"/>
<gene>
    <name evidence="2" type="ORF">CLV29_0303</name>
</gene>
<name>A0A4R7J875_9ACTN</name>
<dbReference type="OrthoDB" id="5187110at2"/>
<dbReference type="Proteomes" id="UP000295371">
    <property type="component" value="Unassembled WGS sequence"/>
</dbReference>